<keyword evidence="2" id="KW-0812">Transmembrane</keyword>
<dbReference type="RefSeq" id="WP_310917676.1">
    <property type="nucleotide sequence ID" value="NZ_JAMQON010000001.1"/>
</dbReference>
<proteinExistence type="predicted"/>
<dbReference type="Pfam" id="PF25162">
    <property type="entry name" value="DUF7827"/>
    <property type="match status" value="1"/>
</dbReference>
<reference evidence="4 5" key="1">
    <citation type="submission" date="2022-06" db="EMBL/GenBank/DDBJ databases">
        <title>Haloarcula sp. a new haloarchaeum isolate from saline soil.</title>
        <authorList>
            <person name="Strakova D."/>
            <person name="Galisteo C."/>
            <person name="Sanchez-Porro C."/>
            <person name="Ventosa A."/>
        </authorList>
    </citation>
    <scope>NUCLEOTIDE SEQUENCE [LARGE SCALE GENOMIC DNA]</scope>
    <source>
        <strain evidence="4 5">S1CR25-12</strain>
    </source>
</reference>
<dbReference type="Proteomes" id="UP001259659">
    <property type="component" value="Unassembled WGS sequence"/>
</dbReference>
<feature type="compositionally biased region" description="Low complexity" evidence="1">
    <location>
        <begin position="428"/>
        <end position="459"/>
    </location>
</feature>
<name>A0ABU2F8E1_9EURY</name>
<feature type="region of interest" description="Disordered" evidence="1">
    <location>
        <begin position="418"/>
        <end position="459"/>
    </location>
</feature>
<evidence type="ECO:0000256" key="2">
    <source>
        <dbReference type="SAM" id="Phobius"/>
    </source>
</evidence>
<comment type="caution">
    <text evidence="4">The sequence shown here is derived from an EMBL/GenBank/DDBJ whole genome shotgun (WGS) entry which is preliminary data.</text>
</comment>
<keyword evidence="2" id="KW-1133">Transmembrane helix</keyword>
<dbReference type="EMBL" id="JAMQON010000001">
    <property type="protein sequence ID" value="MDS0258115.1"/>
    <property type="molecule type" value="Genomic_DNA"/>
</dbReference>
<dbReference type="InterPro" id="IPR057149">
    <property type="entry name" value="DUF7827"/>
</dbReference>
<evidence type="ECO:0000313" key="4">
    <source>
        <dbReference type="EMBL" id="MDS0258115.1"/>
    </source>
</evidence>
<feature type="compositionally biased region" description="Polar residues" evidence="1">
    <location>
        <begin position="418"/>
        <end position="427"/>
    </location>
</feature>
<feature type="region of interest" description="Disordered" evidence="1">
    <location>
        <begin position="312"/>
        <end position="346"/>
    </location>
</feature>
<protein>
    <recommendedName>
        <fullName evidence="3">DUF7827 domain-containing protein</fullName>
    </recommendedName>
</protein>
<gene>
    <name evidence="4" type="ORF">NDI56_01685</name>
</gene>
<accession>A0ABU2F8E1</accession>
<organism evidence="4 5">
    <name type="scientific">Haloarcula saliterrae</name>
    <dbReference type="NCBI Taxonomy" id="2950534"/>
    <lineage>
        <taxon>Archaea</taxon>
        <taxon>Methanobacteriati</taxon>
        <taxon>Methanobacteriota</taxon>
        <taxon>Stenosarchaea group</taxon>
        <taxon>Halobacteria</taxon>
        <taxon>Halobacteriales</taxon>
        <taxon>Haloarculaceae</taxon>
        <taxon>Haloarcula</taxon>
    </lineage>
</organism>
<keyword evidence="2" id="KW-0472">Membrane</keyword>
<evidence type="ECO:0000313" key="5">
    <source>
        <dbReference type="Proteomes" id="UP001259659"/>
    </source>
</evidence>
<evidence type="ECO:0000256" key="1">
    <source>
        <dbReference type="SAM" id="MobiDB-lite"/>
    </source>
</evidence>
<feature type="compositionally biased region" description="Basic and acidic residues" evidence="1">
    <location>
        <begin position="330"/>
        <end position="340"/>
    </location>
</feature>
<feature type="compositionally biased region" description="Basic and acidic residues" evidence="1">
    <location>
        <begin position="312"/>
        <end position="323"/>
    </location>
</feature>
<keyword evidence="5" id="KW-1185">Reference proteome</keyword>
<feature type="domain" description="DUF7827" evidence="3">
    <location>
        <begin position="26"/>
        <end position="134"/>
    </location>
</feature>
<evidence type="ECO:0000259" key="3">
    <source>
        <dbReference type="Pfam" id="PF25162"/>
    </source>
</evidence>
<feature type="transmembrane region" description="Helical" evidence="2">
    <location>
        <begin position="468"/>
        <end position="486"/>
    </location>
</feature>
<sequence>MVPSKFVLPLALTLCVVALIAGGGAAAADSPVALDDPPDNETLGDVVELAVSMPENGTATVVVEESNSDAYSRELRLRDASGDGRVTLQINTFLGKQGANETAVYSVGGGDTVRIEEQSGDRLQATRYDIAVFNGTATQDEPVDTASAELTAPSAGTVSFATAPANATDRLTTAEAIQRGQRSGWVSQWNRPSDREIDGPEFAANDTVLIELRVGGLGGSLAASSGTNDSERFFSALDCQNASLRLEVMDGLLIADDPIYITMNWTDVAHVVPDRHNDSYALVVDTDEADLTQSANELINAGDELAVKLSVDGEPRLRERDDSNASPEFELEKPEAELHTDGGSVPASYDGRLTVRGSTNVAPGTALGVRLPGTEVRPTTVTVGQNGTFNGTVDTESRTLSNTTVVLTGPQGTVLANASVEQPSLTDTEAPSTQTSAETTPSPTSGPATADGSATAAGTNATATNGPGFGVLTGLCAVLFAVLVASGRRRA</sequence>